<evidence type="ECO:0000313" key="2">
    <source>
        <dbReference type="Proteomes" id="UP000223906"/>
    </source>
</evidence>
<accession>A0A1W6DXE5</accession>
<organism evidence="1 2">
    <name type="scientific">Sphingobium phage Lacusarx</name>
    <dbReference type="NCBI Taxonomy" id="1980139"/>
    <lineage>
        <taxon>Viruses</taxon>
        <taxon>Duplodnaviria</taxon>
        <taxon>Heunggongvirae</taxon>
        <taxon>Uroviricota</taxon>
        <taxon>Caudoviricetes</taxon>
        <taxon>Lacusarxvirus</taxon>
        <taxon>Lacusarxvirus lacusarx</taxon>
    </lineage>
</organism>
<dbReference type="Proteomes" id="UP000223906">
    <property type="component" value="Segment"/>
</dbReference>
<protein>
    <submittedName>
        <fullName evidence="1">Uncharacterized protein</fullName>
    </submittedName>
</protein>
<gene>
    <name evidence="1" type="ORF">LAV_00184</name>
</gene>
<sequence>MNCATCDEPTTVTANGNCPPCYNAQQEAWQKRMAIRLCPDLFDKDKLIRLLLSQHWQHECDIIVNYMPPYPRPDTQPRCVVRYCYDDGTEHFLRHSAGPMQGYFWDIYGDDFHSPELALLSISNAPAPPRVHAVIPTHGR</sequence>
<reference evidence="1 2" key="1">
    <citation type="submission" date="2017-02" db="EMBL/GenBank/DDBJ databases">
        <title>The first characterized phage against a member of the ecologically important #sphingomonads reveals high dissimilarity against all other known phages.</title>
        <authorList>
            <person name="Nielsen T.K."/>
            <person name="Carstens A.B."/>
            <person name="Kot W."/>
            <person name="Lametsch R."/>
            <person name="Neve H."/>
            <person name="Hansen L.H."/>
        </authorList>
    </citation>
    <scope>NUCLEOTIDE SEQUENCE [LARGE SCALE GENOMIC DNA]</scope>
</reference>
<dbReference type="EMBL" id="KY629563">
    <property type="protein sequence ID" value="ARK07559.1"/>
    <property type="molecule type" value="Genomic_DNA"/>
</dbReference>
<evidence type="ECO:0000313" key="1">
    <source>
        <dbReference type="EMBL" id="ARK07559.1"/>
    </source>
</evidence>
<proteinExistence type="predicted"/>
<keyword evidence="2" id="KW-1185">Reference proteome</keyword>
<name>A0A1W6DXE5_9CAUD</name>